<reference evidence="2" key="1">
    <citation type="submission" date="2020-04" db="EMBL/GenBank/DDBJ databases">
        <authorList>
            <person name="Alioto T."/>
            <person name="Alioto T."/>
            <person name="Gomez Garrido J."/>
        </authorList>
    </citation>
    <scope>NUCLEOTIDE SEQUENCE</scope>
    <source>
        <strain evidence="2">A484AB</strain>
    </source>
</reference>
<sequence length="147" mass="17121">MLEDALVFLGNANVRLNPWRQRRFSEYLTEVGKRTFKEEIPSDRHLFPERFHDRIKSEHNHSSSNNNLISLPRMQPRFAAKPTPSQQPFRAPGSRYNSTGNTSWKKRRWGPSHPTPGRQQLNATDKTNQVQQIKADYLPFPKLSPVD</sequence>
<name>A0A7D9HBB7_PARCT</name>
<feature type="region of interest" description="Disordered" evidence="1">
    <location>
        <begin position="54"/>
        <end position="147"/>
    </location>
</feature>
<comment type="caution">
    <text evidence="2">The sequence shown here is derived from an EMBL/GenBank/DDBJ whole genome shotgun (WGS) entry which is preliminary data.</text>
</comment>
<protein>
    <submittedName>
        <fullName evidence="2">Uncharacterized protein</fullName>
    </submittedName>
</protein>
<feature type="compositionally biased region" description="Polar residues" evidence="1">
    <location>
        <begin position="117"/>
        <end position="132"/>
    </location>
</feature>
<keyword evidence="3" id="KW-1185">Reference proteome</keyword>
<organism evidence="2 3">
    <name type="scientific">Paramuricea clavata</name>
    <name type="common">Red gorgonian</name>
    <name type="synonym">Violescent sea-whip</name>
    <dbReference type="NCBI Taxonomy" id="317549"/>
    <lineage>
        <taxon>Eukaryota</taxon>
        <taxon>Metazoa</taxon>
        <taxon>Cnidaria</taxon>
        <taxon>Anthozoa</taxon>
        <taxon>Octocorallia</taxon>
        <taxon>Malacalcyonacea</taxon>
        <taxon>Plexauridae</taxon>
        <taxon>Paramuricea</taxon>
    </lineage>
</organism>
<accession>A0A7D9HBB7</accession>
<proteinExistence type="predicted"/>
<evidence type="ECO:0000256" key="1">
    <source>
        <dbReference type="SAM" id="MobiDB-lite"/>
    </source>
</evidence>
<dbReference type="Proteomes" id="UP001152795">
    <property type="component" value="Unassembled WGS sequence"/>
</dbReference>
<evidence type="ECO:0000313" key="3">
    <source>
        <dbReference type="Proteomes" id="UP001152795"/>
    </source>
</evidence>
<dbReference type="AlphaFoldDB" id="A0A7D9HBB7"/>
<evidence type="ECO:0000313" key="2">
    <source>
        <dbReference type="EMBL" id="CAB3979365.1"/>
    </source>
</evidence>
<dbReference type="EMBL" id="CACRXK020000190">
    <property type="protein sequence ID" value="CAB3979365.1"/>
    <property type="molecule type" value="Genomic_DNA"/>
</dbReference>
<gene>
    <name evidence="2" type="ORF">PACLA_8A006581</name>
</gene>